<protein>
    <recommendedName>
        <fullName evidence="2">FAD-binding FR-type domain-containing protein</fullName>
    </recommendedName>
</protein>
<comment type="caution">
    <text evidence="3">The sequence shown here is derived from an EMBL/GenBank/DDBJ whole genome shotgun (WGS) entry which is preliminary data.</text>
</comment>
<dbReference type="PANTHER" id="PTHR30157">
    <property type="entry name" value="FERRIC REDUCTASE, NADPH-DEPENDENT"/>
    <property type="match status" value="1"/>
</dbReference>
<dbReference type="Gene3D" id="3.40.50.80">
    <property type="entry name" value="Nucleotide-binding domain of ferredoxin-NADP reductase (FNR) module"/>
    <property type="match status" value="1"/>
</dbReference>
<evidence type="ECO:0000259" key="2">
    <source>
        <dbReference type="PROSITE" id="PS51384"/>
    </source>
</evidence>
<gene>
    <name evidence="3" type="ORF">B4N89_30930</name>
</gene>
<proteinExistence type="predicted"/>
<dbReference type="PANTHER" id="PTHR30157:SF0">
    <property type="entry name" value="NADPH-DEPENDENT FERRIC-CHELATE REDUCTASE"/>
    <property type="match status" value="1"/>
</dbReference>
<dbReference type="InterPro" id="IPR017938">
    <property type="entry name" value="Riboflavin_synthase-like_b-brl"/>
</dbReference>
<dbReference type="SUPFAM" id="SSF63380">
    <property type="entry name" value="Riboflavin synthase domain-like"/>
    <property type="match status" value="1"/>
</dbReference>
<dbReference type="AlphaFoldDB" id="A0A1T3NP62"/>
<evidence type="ECO:0000313" key="3">
    <source>
        <dbReference type="EMBL" id="OPC78596.1"/>
    </source>
</evidence>
<dbReference type="RefSeq" id="WP_078979798.1">
    <property type="nucleotide sequence ID" value="NZ_MWQN01000002.1"/>
</dbReference>
<reference evidence="3 4" key="1">
    <citation type="submission" date="2017-03" db="EMBL/GenBank/DDBJ databases">
        <title>Draft genome sequence of Streptomyces scabrisporus NF3, endophyte isolated from Amphipterygium adstringens.</title>
        <authorList>
            <person name="Vazquez M."/>
            <person name="Ceapa C.D."/>
            <person name="Rodriguez Luna D."/>
            <person name="Sanchez Esquivel S."/>
        </authorList>
    </citation>
    <scope>NUCLEOTIDE SEQUENCE [LARGE SCALE GENOMIC DNA]</scope>
    <source>
        <strain evidence="3 4">NF3</strain>
    </source>
</reference>
<dbReference type="GO" id="GO:0016491">
    <property type="term" value="F:oxidoreductase activity"/>
    <property type="evidence" value="ECO:0007669"/>
    <property type="project" value="InterPro"/>
</dbReference>
<feature type="domain" description="FAD-binding FR-type" evidence="2">
    <location>
        <begin position="1"/>
        <end position="126"/>
    </location>
</feature>
<dbReference type="STRING" id="159449.B4N89_30930"/>
<name>A0A1T3NP62_9ACTN</name>
<dbReference type="Pfam" id="PF08021">
    <property type="entry name" value="FAD_binding_9"/>
    <property type="match status" value="1"/>
</dbReference>
<organism evidence="3 4">
    <name type="scientific">Embleya scabrispora</name>
    <dbReference type="NCBI Taxonomy" id="159449"/>
    <lineage>
        <taxon>Bacteria</taxon>
        <taxon>Bacillati</taxon>
        <taxon>Actinomycetota</taxon>
        <taxon>Actinomycetes</taxon>
        <taxon>Kitasatosporales</taxon>
        <taxon>Streptomycetaceae</taxon>
        <taxon>Embleya</taxon>
    </lineage>
</organism>
<keyword evidence="4" id="KW-1185">Reference proteome</keyword>
<dbReference type="EMBL" id="MWQN01000002">
    <property type="protein sequence ID" value="OPC78596.1"/>
    <property type="molecule type" value="Genomic_DNA"/>
</dbReference>
<dbReference type="InterPro" id="IPR017927">
    <property type="entry name" value="FAD-bd_FR_type"/>
</dbReference>
<dbReference type="CDD" id="cd06193">
    <property type="entry name" value="siderophore_interacting"/>
    <property type="match status" value="1"/>
</dbReference>
<evidence type="ECO:0000256" key="1">
    <source>
        <dbReference type="SAM" id="MobiDB-lite"/>
    </source>
</evidence>
<feature type="region of interest" description="Disordered" evidence="1">
    <location>
        <begin position="252"/>
        <end position="272"/>
    </location>
</feature>
<dbReference type="InterPro" id="IPR007037">
    <property type="entry name" value="SIP_rossman_dom"/>
</dbReference>
<dbReference type="Proteomes" id="UP000190037">
    <property type="component" value="Unassembled WGS sequence"/>
</dbReference>
<dbReference type="OrthoDB" id="3291337at2"/>
<dbReference type="InterPro" id="IPR013113">
    <property type="entry name" value="SIP_FAD-bd"/>
</dbReference>
<sequence>MVRNTPITRNAVRITLTGPRLANFVPGGPDQRIKLFVPREGRPAPRITRTDLTWREAWARIPEADRPYQRTYTVRAHRSDPVEIDIDFALHAPGGPASRWARAARPGDPIEVLGPTAARNGGYSFEPPAGRRLLLVGDHAALPAIGSIVESLPADAEGDVFVEVTTEADRQQLAAPPGVRVNWLHRGGAPAGDHRLLDAVRDARPPTEHGYAWLAGEAGRVRALRRHLKDERGMDPRAIAFMGYWRVGHTEETAHAEPAPPRVAAPRVRLTL</sequence>
<dbReference type="PROSITE" id="PS51384">
    <property type="entry name" value="FAD_FR"/>
    <property type="match status" value="1"/>
</dbReference>
<dbReference type="Pfam" id="PF04954">
    <property type="entry name" value="SIP"/>
    <property type="match status" value="1"/>
</dbReference>
<dbReference type="InterPro" id="IPR039261">
    <property type="entry name" value="FNR_nucleotide-bd"/>
</dbReference>
<dbReference type="InterPro" id="IPR039374">
    <property type="entry name" value="SIP_fam"/>
</dbReference>
<dbReference type="Gene3D" id="2.40.30.10">
    <property type="entry name" value="Translation factors"/>
    <property type="match status" value="1"/>
</dbReference>
<accession>A0A1T3NP62</accession>
<evidence type="ECO:0000313" key="4">
    <source>
        <dbReference type="Proteomes" id="UP000190037"/>
    </source>
</evidence>